<sequence>MILLHCFCAPILASITVSKGSVRVFSGDDLRTACSVPDDPSQRWRYRWFRDEQDMGFYNSSEAWIKHSGNYSCQAERDMKKWPYILSTLPSPPLQLHVDRGWALLQTPVTPPIIDDTVMLTCHIRGNPVATEVRFYKDGSEIHCYESKELVFSKVTLEDAGVYWCRDSWMEKYELHSAQSLPVPVTVLDKLETPRLVVDSGRVIAGRLVCIKCEMRLNVKAEGLQIEYHYMKNHTRLAPASSSNTYTI</sequence>
<dbReference type="PANTHER" id="PTHR11481:SF64">
    <property type="entry name" value="FC RECEPTOR-LIKE PROTEIN 4"/>
    <property type="match status" value="1"/>
</dbReference>
<accession>A0A9W7TPG8</accession>
<reference evidence="4" key="1">
    <citation type="submission" date="2021-02" db="EMBL/GenBank/DDBJ databases">
        <title>Comparative genomics reveals that relaxation of natural selection precedes convergent phenotypic evolution of cavefish.</title>
        <authorList>
            <person name="Peng Z."/>
        </authorList>
    </citation>
    <scope>NUCLEOTIDE SEQUENCE</scope>
    <source>
        <tissue evidence="4">Muscle</tissue>
    </source>
</reference>
<dbReference type="SUPFAM" id="SSF48726">
    <property type="entry name" value="Immunoglobulin"/>
    <property type="match status" value="1"/>
</dbReference>
<dbReference type="AlphaFoldDB" id="A0A9W7TPG8"/>
<dbReference type="InterPro" id="IPR003598">
    <property type="entry name" value="Ig_sub2"/>
</dbReference>
<keyword evidence="2" id="KW-1015">Disulfide bond</keyword>
<dbReference type="GO" id="GO:0006955">
    <property type="term" value="P:immune response"/>
    <property type="evidence" value="ECO:0007669"/>
    <property type="project" value="TreeGrafter"/>
</dbReference>
<dbReference type="Pfam" id="PF13895">
    <property type="entry name" value="Ig_2"/>
    <property type="match status" value="1"/>
</dbReference>
<dbReference type="PANTHER" id="PTHR11481">
    <property type="entry name" value="IMMUNOGLOBULIN FC RECEPTOR"/>
    <property type="match status" value="1"/>
</dbReference>
<dbReference type="OrthoDB" id="8917564at2759"/>
<dbReference type="InterPro" id="IPR003599">
    <property type="entry name" value="Ig_sub"/>
</dbReference>
<dbReference type="InterPro" id="IPR050488">
    <property type="entry name" value="Ig_Fc_receptor"/>
</dbReference>
<dbReference type="InterPro" id="IPR007110">
    <property type="entry name" value="Ig-like_dom"/>
</dbReference>
<dbReference type="EMBL" id="JAFHDT010000014">
    <property type="protein sequence ID" value="KAI7800426.1"/>
    <property type="molecule type" value="Genomic_DNA"/>
</dbReference>
<feature type="domain" description="Ig-like" evidence="3">
    <location>
        <begin position="10"/>
        <end position="76"/>
    </location>
</feature>
<protein>
    <submittedName>
        <fullName evidence="4">FcRI</fullName>
    </submittedName>
</protein>
<keyword evidence="1" id="KW-0732">Signal</keyword>
<dbReference type="GO" id="GO:0004888">
    <property type="term" value="F:transmembrane signaling receptor activity"/>
    <property type="evidence" value="ECO:0007669"/>
    <property type="project" value="TreeGrafter"/>
</dbReference>
<dbReference type="InterPro" id="IPR013783">
    <property type="entry name" value="Ig-like_fold"/>
</dbReference>
<dbReference type="Gene3D" id="2.60.40.10">
    <property type="entry name" value="Immunoglobulins"/>
    <property type="match status" value="2"/>
</dbReference>
<dbReference type="InterPro" id="IPR036179">
    <property type="entry name" value="Ig-like_dom_sf"/>
</dbReference>
<feature type="domain" description="Ig-like" evidence="3">
    <location>
        <begin position="83"/>
        <end position="166"/>
    </location>
</feature>
<evidence type="ECO:0000256" key="2">
    <source>
        <dbReference type="ARBA" id="ARBA00023157"/>
    </source>
</evidence>
<evidence type="ECO:0000313" key="5">
    <source>
        <dbReference type="Proteomes" id="UP001059041"/>
    </source>
</evidence>
<keyword evidence="5" id="KW-1185">Reference proteome</keyword>
<dbReference type="GO" id="GO:0007166">
    <property type="term" value="P:cell surface receptor signaling pathway"/>
    <property type="evidence" value="ECO:0007669"/>
    <property type="project" value="TreeGrafter"/>
</dbReference>
<dbReference type="PROSITE" id="PS50835">
    <property type="entry name" value="IG_LIKE"/>
    <property type="match status" value="2"/>
</dbReference>
<comment type="caution">
    <text evidence="4">The sequence shown here is derived from an EMBL/GenBank/DDBJ whole genome shotgun (WGS) entry which is preliminary data.</text>
</comment>
<evidence type="ECO:0000256" key="1">
    <source>
        <dbReference type="ARBA" id="ARBA00022729"/>
    </source>
</evidence>
<organism evidence="4 5">
    <name type="scientific">Triplophysa rosa</name>
    <name type="common">Cave loach</name>
    <dbReference type="NCBI Taxonomy" id="992332"/>
    <lineage>
        <taxon>Eukaryota</taxon>
        <taxon>Metazoa</taxon>
        <taxon>Chordata</taxon>
        <taxon>Craniata</taxon>
        <taxon>Vertebrata</taxon>
        <taxon>Euteleostomi</taxon>
        <taxon>Actinopterygii</taxon>
        <taxon>Neopterygii</taxon>
        <taxon>Teleostei</taxon>
        <taxon>Ostariophysi</taxon>
        <taxon>Cypriniformes</taxon>
        <taxon>Nemacheilidae</taxon>
        <taxon>Triplophysa</taxon>
    </lineage>
</organism>
<evidence type="ECO:0000313" key="4">
    <source>
        <dbReference type="EMBL" id="KAI7800426.1"/>
    </source>
</evidence>
<dbReference type="SMART" id="SM00409">
    <property type="entry name" value="IG"/>
    <property type="match status" value="1"/>
</dbReference>
<evidence type="ECO:0000259" key="3">
    <source>
        <dbReference type="PROSITE" id="PS50835"/>
    </source>
</evidence>
<dbReference type="Proteomes" id="UP001059041">
    <property type="component" value="Linkage Group LG14"/>
</dbReference>
<dbReference type="SMART" id="SM00408">
    <property type="entry name" value="IGc2"/>
    <property type="match status" value="1"/>
</dbReference>
<name>A0A9W7TPG8_TRIRA</name>
<gene>
    <name evidence="4" type="ORF">IRJ41_002905</name>
</gene>
<proteinExistence type="predicted"/>
<dbReference type="GO" id="GO:0009897">
    <property type="term" value="C:external side of plasma membrane"/>
    <property type="evidence" value="ECO:0007669"/>
    <property type="project" value="TreeGrafter"/>
</dbReference>